<dbReference type="PANTHER" id="PTHR32387">
    <property type="entry name" value="WU:FJ29H11"/>
    <property type="match status" value="1"/>
</dbReference>
<dbReference type="NCBIfam" id="NF047352">
    <property type="entry name" value="P_loop_sacsin"/>
    <property type="match status" value="1"/>
</dbReference>
<keyword evidence="3" id="KW-1185">Reference proteome</keyword>
<evidence type="ECO:0008006" key="4">
    <source>
        <dbReference type="Google" id="ProtNLM"/>
    </source>
</evidence>
<protein>
    <recommendedName>
        <fullName evidence="4">Protein NO VEIN C-terminal domain-containing protein</fullName>
    </recommendedName>
</protein>
<reference evidence="2" key="1">
    <citation type="journal article" date="2020" name="Stud. Mycol.">
        <title>101 Dothideomycetes genomes: a test case for predicting lifestyles and emergence of pathogens.</title>
        <authorList>
            <person name="Haridas S."/>
            <person name="Albert R."/>
            <person name="Binder M."/>
            <person name="Bloem J."/>
            <person name="Labutti K."/>
            <person name="Salamov A."/>
            <person name="Andreopoulos B."/>
            <person name="Baker S."/>
            <person name="Barry K."/>
            <person name="Bills G."/>
            <person name="Bluhm B."/>
            <person name="Cannon C."/>
            <person name="Castanera R."/>
            <person name="Culley D."/>
            <person name="Daum C."/>
            <person name="Ezra D."/>
            <person name="Gonzalez J."/>
            <person name="Henrissat B."/>
            <person name="Kuo A."/>
            <person name="Liang C."/>
            <person name="Lipzen A."/>
            <person name="Lutzoni F."/>
            <person name="Magnuson J."/>
            <person name="Mondo S."/>
            <person name="Nolan M."/>
            <person name="Ohm R."/>
            <person name="Pangilinan J."/>
            <person name="Park H.-J."/>
            <person name="Ramirez L."/>
            <person name="Alfaro M."/>
            <person name="Sun H."/>
            <person name="Tritt A."/>
            <person name="Yoshinaga Y."/>
            <person name="Zwiers L.-H."/>
            <person name="Turgeon B."/>
            <person name="Goodwin S."/>
            <person name="Spatafora J."/>
            <person name="Crous P."/>
            <person name="Grigoriev I."/>
        </authorList>
    </citation>
    <scope>NUCLEOTIDE SEQUENCE</scope>
    <source>
        <strain evidence="2">CBS 122368</strain>
    </source>
</reference>
<organism evidence="2 3">
    <name type="scientific">Trematosphaeria pertusa</name>
    <dbReference type="NCBI Taxonomy" id="390896"/>
    <lineage>
        <taxon>Eukaryota</taxon>
        <taxon>Fungi</taxon>
        <taxon>Dikarya</taxon>
        <taxon>Ascomycota</taxon>
        <taxon>Pezizomycotina</taxon>
        <taxon>Dothideomycetes</taxon>
        <taxon>Pleosporomycetidae</taxon>
        <taxon>Pleosporales</taxon>
        <taxon>Massarineae</taxon>
        <taxon>Trematosphaeriaceae</taxon>
        <taxon>Trematosphaeria</taxon>
    </lineage>
</organism>
<name>A0A6A6IZQ1_9PLEO</name>
<accession>A0A6A6IZQ1</accession>
<dbReference type="Proteomes" id="UP000800094">
    <property type="component" value="Unassembled WGS sequence"/>
</dbReference>
<dbReference type="RefSeq" id="XP_033690933.1">
    <property type="nucleotide sequence ID" value="XM_033827490.1"/>
</dbReference>
<dbReference type="InterPro" id="IPR036890">
    <property type="entry name" value="HATPase_C_sf"/>
</dbReference>
<dbReference type="Gene3D" id="3.30.565.10">
    <property type="entry name" value="Histidine kinase-like ATPase, C-terminal domain"/>
    <property type="match status" value="1"/>
</dbReference>
<dbReference type="InterPro" id="IPR052957">
    <property type="entry name" value="Auxin_embryo_med"/>
</dbReference>
<evidence type="ECO:0000313" key="3">
    <source>
        <dbReference type="Proteomes" id="UP000800094"/>
    </source>
</evidence>
<dbReference type="EMBL" id="ML987189">
    <property type="protein sequence ID" value="KAF2255929.1"/>
    <property type="molecule type" value="Genomic_DNA"/>
</dbReference>
<sequence>MGKNSRPVTTTEDARAVVEELARRKGTFTDAFRQEAEEEAKYGRKGMLQAIEGSEENREDLARALKIISTDLYTSRARFLMEVIQNADDNKYTEGETPTVSVTVFPKYVKIECNEEGFSRENIQALCRTGRSSKTPGQGYTGEKGIGFKSVFKLANRAHIRSPPYYFQLDQTRELGMITPQWDEDFFDDHEEEHQTTIVLDRICDQSIDFSTALEKEVDAIDPVLILFLRRIERFHLTLFKSSSDDAPAISKRFRRFDWTPDSGIVSLKDEDSNTRRRLYKHRFTIDFEGAETRRPGITETDIVLAFPVKKKSGTYMPWIRKQNFAFAYLPLGDFGFKFVIQADFLTTSNRQSVDEDNYWNKNIADTIPHAFETAIDNFNFSIGNSHLDELAKTWPLYLNYNTTGSGLSAYWRNITEGINKHLSAALVIKDRTGEVSEPKRLLFLDWAHDRNGEPMFGHMCDYVSPDYPDSVREALLLLGVTAPNWGWVCDKLQELHNQSLLHIRMRSKEWCSDLAKLILEPQEPRGDGKYARDLRRIPLIPLANGTWRRPPSEDDPIYFPASLGTAIPPGLPLSLVDGEACACPKRRKLFRLLGVKDCDVPNVVERILDYHAKLSSANPVHLIAQLKYLYKMREHLRPGAMNKIYFVCPASKYFQKGTSTYADISVGSELQQLFSGYSEAHFLDGRYFAELDPSERDKFAQWLGETASVALAPRFIATDFCRLHRDFEWLLANKSDQVLAILHQHWNLYNKDMTNTAKDTLAGHEFMCKSGDLVALRETYIPFPKLVEKTQTFGDADDCHFLDLPSGDPEDWKFLSSFDVGLDEGLDFYLWVLNQPGIEDSMDVDKSKQLYLAIQSQAFSPAEKEKVKNAFGNAFVDLPNYEYERLKSCVWHGPKGFSSKKALQPVYGHELGPLFQEILKVPTVTGAEAREYLEHLRDDKLTTMADVTEVYVFIQKYRAMTFSVDDRTACIALPPLSGSALEWKTPAQCVWDDDEFSQNKLELESKTAIRRTVEQHAPTAKAFFTDVLQLPNAGIDELLADLALMQSKKRDDPKRVYRLYERIESHRRSWPKPITKAFKNGPLVFLRGINDQSGQWLSLKDCIWTRSVLRSKHALMPSLNQYRGLFRDTLEVPNATMDMLVTDLLKSSMYDPMKDEDGYQYVKELLQEIARLQQNNKELKQLNNKKCWPCRTSTCPRKLCSIGSFYVNDRQDLFDIFSDSHTFLDFDFDTSKKVADLLRNRGCDSFLSEEVFIETESREPLERDYDLTQDFRGRADALLKYFDYAECDSPYELRPLLENVEVWRSANIKTRYTLRGTTVTKRKGGSSVNVSTAEDETDKLEIYVSANKHTRDCALITDFPEQLVAALELEPADLPDLHPLLLVSLASLKALLIRKGITGGDVADDYEETLADSVNEDLQSQSDSICDDNSDDAWTTTASSIRSDSAGSAILESTRASARSEAANTTLRPHVDHRPSSRPTTPEPRPQDHLNVPSDESPRERPVTPRPTAAGIYSTVNRNRNRERLQGFARNADPASSSRPGRSSGQSGDGGGVFDMSTLRETLQAAEPTPVSMSPHRRAGPIPNRNEKEMARDLEVGFLGEQFVYTLLHDTLELPDFTGEVNWTSNLRSRAGFSTFGREISDFTYEDRQGALTRHFLQMQHPYVTPEWLSTACDNGNMPLYRLEVKSTTSQDPTTAFYMSGHQYELAKKLRVTSATPSEVYVVLRISGLDALEDGAGHRPQWRVYLDPYTRGEDILNFGAPTYAVKATA</sequence>
<dbReference type="PANTHER" id="PTHR32387:SF0">
    <property type="entry name" value="PROTEIN NO VEIN"/>
    <property type="match status" value="1"/>
</dbReference>
<evidence type="ECO:0000313" key="2">
    <source>
        <dbReference type="EMBL" id="KAF2255929.1"/>
    </source>
</evidence>
<dbReference type="GeneID" id="54580820"/>
<proteinExistence type="predicted"/>
<feature type="compositionally biased region" description="Low complexity" evidence="1">
    <location>
        <begin position="1533"/>
        <end position="1547"/>
    </location>
</feature>
<dbReference type="OrthoDB" id="1262810at2759"/>
<feature type="region of interest" description="Disordered" evidence="1">
    <location>
        <begin position="1447"/>
        <end position="1586"/>
    </location>
</feature>
<gene>
    <name evidence="2" type="ORF">BU26DRAFT_512868</name>
</gene>
<evidence type="ECO:0000256" key="1">
    <source>
        <dbReference type="SAM" id="MobiDB-lite"/>
    </source>
</evidence>
<feature type="compositionally biased region" description="Low complexity" evidence="1">
    <location>
        <begin position="1453"/>
        <end position="1467"/>
    </location>
</feature>
<dbReference type="SUPFAM" id="SSF55874">
    <property type="entry name" value="ATPase domain of HSP90 chaperone/DNA topoisomerase II/histidine kinase"/>
    <property type="match status" value="1"/>
</dbReference>